<dbReference type="RefSeq" id="WP_108783819.1">
    <property type="nucleotide sequence ID" value="NZ_OMKW01000005.1"/>
</dbReference>
<accession>A0A2R8AGA7</accession>
<reference evidence="1 2" key="1">
    <citation type="submission" date="2018-03" db="EMBL/GenBank/DDBJ databases">
        <authorList>
            <person name="Keele B.F."/>
        </authorList>
    </citation>
    <scope>NUCLEOTIDE SEQUENCE [LARGE SCALE GENOMIC DNA]</scope>
    <source>
        <strain evidence="1 2">CeCT 8812</strain>
    </source>
</reference>
<organism evidence="1 2">
    <name type="scientific">Pontivivens insulae</name>
    <dbReference type="NCBI Taxonomy" id="1639689"/>
    <lineage>
        <taxon>Bacteria</taxon>
        <taxon>Pseudomonadati</taxon>
        <taxon>Pseudomonadota</taxon>
        <taxon>Alphaproteobacteria</taxon>
        <taxon>Rhodobacterales</taxon>
        <taxon>Paracoccaceae</taxon>
        <taxon>Pontivivens</taxon>
    </lineage>
</organism>
<keyword evidence="2" id="KW-1185">Reference proteome</keyword>
<evidence type="ECO:0000313" key="2">
    <source>
        <dbReference type="Proteomes" id="UP000244932"/>
    </source>
</evidence>
<dbReference type="OrthoDB" id="165038at2"/>
<proteinExistence type="predicted"/>
<dbReference type="Proteomes" id="UP000244932">
    <property type="component" value="Unassembled WGS sequence"/>
</dbReference>
<protein>
    <submittedName>
        <fullName evidence="1">Uncharacterized protein</fullName>
    </submittedName>
</protein>
<name>A0A2R8AGA7_9RHOB</name>
<dbReference type="EMBL" id="OMKW01000005">
    <property type="protein sequence ID" value="SPF31100.1"/>
    <property type="molecule type" value="Genomic_DNA"/>
</dbReference>
<dbReference type="AlphaFoldDB" id="A0A2R8AGA7"/>
<evidence type="ECO:0000313" key="1">
    <source>
        <dbReference type="EMBL" id="SPF31100.1"/>
    </source>
</evidence>
<gene>
    <name evidence="1" type="ORF">POI8812_03451</name>
</gene>
<sequence>MTRPTVPPTRARRFEIEDLCVDWPALAYQVWQGPTYLRQNGRIAFVVIEHQLFSRIHPHQQALSTDELPEWLGELLEQGLFELTQTGGDD</sequence>